<organism evidence="2 3">
    <name type="scientific">Spodoptera exigua</name>
    <name type="common">Beet armyworm</name>
    <name type="synonym">Noctua fulgens</name>
    <dbReference type="NCBI Taxonomy" id="7107"/>
    <lineage>
        <taxon>Eukaryota</taxon>
        <taxon>Metazoa</taxon>
        <taxon>Ecdysozoa</taxon>
        <taxon>Arthropoda</taxon>
        <taxon>Hexapoda</taxon>
        <taxon>Insecta</taxon>
        <taxon>Pterygota</taxon>
        <taxon>Neoptera</taxon>
        <taxon>Endopterygota</taxon>
        <taxon>Lepidoptera</taxon>
        <taxon>Glossata</taxon>
        <taxon>Ditrysia</taxon>
        <taxon>Noctuoidea</taxon>
        <taxon>Noctuidae</taxon>
        <taxon>Amphipyrinae</taxon>
        <taxon>Spodoptera</taxon>
    </lineage>
</organism>
<comment type="caution">
    <text evidence="2">The sequence shown here is derived from an EMBL/GenBank/DDBJ whole genome shotgun (WGS) entry which is preliminary data.</text>
</comment>
<evidence type="ECO:0000313" key="2">
    <source>
        <dbReference type="EMBL" id="KAH9638960.1"/>
    </source>
</evidence>
<feature type="compositionally biased region" description="Polar residues" evidence="1">
    <location>
        <begin position="630"/>
        <end position="651"/>
    </location>
</feature>
<feature type="region of interest" description="Disordered" evidence="1">
    <location>
        <begin position="1480"/>
        <end position="1506"/>
    </location>
</feature>
<dbReference type="Proteomes" id="UP000814243">
    <property type="component" value="Unassembled WGS sequence"/>
</dbReference>
<feature type="compositionally biased region" description="Basic and acidic residues" evidence="1">
    <location>
        <begin position="316"/>
        <end position="332"/>
    </location>
</feature>
<feature type="compositionally biased region" description="Basic and acidic residues" evidence="1">
    <location>
        <begin position="820"/>
        <end position="830"/>
    </location>
</feature>
<feature type="region of interest" description="Disordered" evidence="1">
    <location>
        <begin position="248"/>
        <end position="535"/>
    </location>
</feature>
<feature type="compositionally biased region" description="Basic and acidic residues" evidence="1">
    <location>
        <begin position="652"/>
        <end position="665"/>
    </location>
</feature>
<proteinExistence type="predicted"/>
<feature type="compositionally biased region" description="Basic and acidic residues" evidence="1">
    <location>
        <begin position="791"/>
        <end position="813"/>
    </location>
</feature>
<feature type="non-terminal residue" evidence="2">
    <location>
        <position position="1"/>
    </location>
</feature>
<feature type="compositionally biased region" description="Basic and acidic residues" evidence="1">
    <location>
        <begin position="248"/>
        <end position="257"/>
    </location>
</feature>
<feature type="compositionally biased region" description="Basic and acidic residues" evidence="1">
    <location>
        <begin position="614"/>
        <end position="627"/>
    </location>
</feature>
<feature type="compositionally biased region" description="Basic and acidic residues" evidence="1">
    <location>
        <begin position="598"/>
        <end position="607"/>
    </location>
</feature>
<feature type="region of interest" description="Disordered" evidence="1">
    <location>
        <begin position="116"/>
        <end position="226"/>
    </location>
</feature>
<feature type="compositionally biased region" description="Basic and acidic residues" evidence="1">
    <location>
        <begin position="418"/>
        <end position="451"/>
    </location>
</feature>
<feature type="compositionally biased region" description="Low complexity" evidence="1">
    <location>
        <begin position="497"/>
        <end position="507"/>
    </location>
</feature>
<feature type="compositionally biased region" description="Basic and acidic residues" evidence="1">
    <location>
        <begin position="361"/>
        <end position="406"/>
    </location>
</feature>
<feature type="region of interest" description="Disordered" evidence="1">
    <location>
        <begin position="578"/>
        <end position="830"/>
    </location>
</feature>
<feature type="compositionally biased region" description="Polar residues" evidence="1">
    <location>
        <begin position="258"/>
        <end position="271"/>
    </location>
</feature>
<feature type="compositionally biased region" description="Basic and acidic residues" evidence="1">
    <location>
        <begin position="760"/>
        <end position="782"/>
    </location>
</feature>
<feature type="compositionally biased region" description="Polar residues" evidence="1">
    <location>
        <begin position="281"/>
        <end position="290"/>
    </location>
</feature>
<gene>
    <name evidence="2" type="ORF">HF086_005041</name>
</gene>
<feature type="compositionally biased region" description="Basic and acidic residues" evidence="1">
    <location>
        <begin position="149"/>
        <end position="167"/>
    </location>
</feature>
<feature type="compositionally biased region" description="Polar residues" evidence="1">
    <location>
        <begin position="696"/>
        <end position="709"/>
    </location>
</feature>
<feature type="compositionally biased region" description="Polar residues" evidence="1">
    <location>
        <begin position="452"/>
        <end position="467"/>
    </location>
</feature>
<feature type="region of interest" description="Disordered" evidence="1">
    <location>
        <begin position="915"/>
        <end position="949"/>
    </location>
</feature>
<feature type="compositionally biased region" description="Basic and acidic residues" evidence="1">
    <location>
        <begin position="212"/>
        <end position="226"/>
    </location>
</feature>
<evidence type="ECO:0000256" key="1">
    <source>
        <dbReference type="SAM" id="MobiDB-lite"/>
    </source>
</evidence>
<reference evidence="2" key="1">
    <citation type="journal article" date="2021" name="G3 (Bethesda)">
        <title>Genome and transcriptome analysis of the beet armyworm Spodoptera exigua reveals targets for pest control. .</title>
        <authorList>
            <person name="Simon S."/>
            <person name="Breeschoten T."/>
            <person name="Jansen H.J."/>
            <person name="Dirks R.P."/>
            <person name="Schranz M.E."/>
            <person name="Ros V.I.D."/>
        </authorList>
    </citation>
    <scope>NUCLEOTIDE SEQUENCE</scope>
    <source>
        <strain evidence="2">TB_SE_WUR_2020</strain>
    </source>
</reference>
<feature type="compositionally biased region" description="Polar residues" evidence="1">
    <location>
        <begin position="745"/>
        <end position="754"/>
    </location>
</feature>
<name>A0A922SIL2_SPOEX</name>
<evidence type="ECO:0000313" key="3">
    <source>
        <dbReference type="Proteomes" id="UP000814243"/>
    </source>
</evidence>
<protein>
    <submittedName>
        <fullName evidence="2">Uncharacterized protein</fullName>
    </submittedName>
</protein>
<sequence>MNTDDAKIPNDDGNWRSIEIYLFSNGQQYSPPRKYHLDAEELDWWEITLNQLARSHYGIQSWEKRQARKKAGEDYTCNIKDIDKSESIELLMPATKQTDQSSLNEEFVTTVYPKPETRICNTNDNEGFLNKSETESQSAPNKVYENEQYDIKPSKQHPGTDIKKGDENSNDSSNQKLDSSRQRNSEGVQDTDYYGEPNNNDQWTNKIAAKSKAGEKERKRSFNERFEMEAERVLGSIDSGFQKRKYEKPLEDYDSGERTTGSICTQGTTRSLTHKPRLSDGSRTGQQITRSGEYGSKERGNVTKLNKVEPISGQNDKTEAKMDMLKARRNKQENIPNDQKVLTVEQINTRTEDLKDVEDDRENRREREEIPEKNYSKTKTNEFKLEEEFADVRDKGQKSELKRNGVEYKSQPSNQKSTQDEYIRKSSQQKPRDENINEYIKAENKSERRISEQQNNNIVYKSQSSEQRGGENEYIRRSSQQKPTNESKVREPRSSKNENVSENNNTKNKNEHKTSKLNSNDLANKGQPREKSAKENEYIRKLSQEIPGHGINGSNVGGPRSFLNKNISEYNNTKNKFERKISETKGNSNQCRGQISEQRGRENEHLRKSSLQKPRNEMRGSQSRDPRSSVLENISQYYKTENKYDQSINDKGQNDIEYKDRPIEQKDDEAEYVRKLRQQKPTNEMHRNQAGEVPRNSGNENSREYNNVKNKNEQRTSELKSNGIEYKGQPSEQRGRENEYIRKLSLQNPRNGMNGSKVGEPVRERVNENKARINKTRTKDPGRNNQMSMQKIKETDPGSRFDESQSKRGDIRIRGSSGPDTERKSSVLKTADVRTKPFMPEARTSIKEKICSKPKLGVLPVQEDETPLGDIDINDRIGGPNTIVNDVNNRTFEPAIRLDNIGENEVAEVTYNTETQRHECKRTSSTRNSWNHYPKTHMSINQNPFSKVPNESEEKIVTKDNTYVTDFISHKLEKQKPIAKYPIKQTTAPEVSSPRMEINTQDTNPICISNLENLATDIITKENVNGNTEIITVSTNLFRNTVSEIASMRLNSVKDVIGDIKDGPDQMKKELISIQQSVASIHVNEGVQTYAEVCDAAEQHGHGVVEFNTTKMQRTLPNLRDSMVAINDKENIISILNKGDIFNFKLNIEVINGESSQNATRKSRSLTNIAATERGSQVMIEDDLYVQSKSLQSFLNEETGNGSGFEGHPKVVVVQCACCDGLNNSPLSDLPACCDSKKYFVLLPACPHRIEDRCNCETPHQPLPSTLQHDVKQMSSFIPIKKAYSNMELETTGTNKNDTERSIALINSTSQTDDAKSESQVTKRKVSMTEDSLKFEFRKESISQMSVANHAVTSSCRTLFPQTNVQQTEDPVTLQPPSQSQVGSKISRGVLKQCLQASPDTFTQAASQTSPQTLPQFRSQICSQEQSKYCPRVQSQNRLQEHSQNNSPVQLKCCPHTCHQVQFQGCPQICPQNQTRQQEQPQNLHQTHSQAQSQAKSQTCPSVQIEDSTRVPAQSCRKGEQLQSQECSQPEVAKTCLQLQPQRCPNICPEQKIPRDGPPDQSTDVFPKVCVQMQSKVGPSLTAQATPQICCRPVRQNVSHTHTQTQWCGVM</sequence>
<feature type="compositionally biased region" description="Basic and acidic residues" evidence="1">
    <location>
        <begin position="485"/>
        <end position="496"/>
    </location>
</feature>
<feature type="compositionally biased region" description="Polar residues" evidence="1">
    <location>
        <begin position="584"/>
        <end position="597"/>
    </location>
</feature>
<dbReference type="EMBL" id="JACEFF010000364">
    <property type="protein sequence ID" value="KAH9638960.1"/>
    <property type="molecule type" value="Genomic_DNA"/>
</dbReference>
<accession>A0A922SIL2</accession>
<feature type="compositionally biased region" description="Polar residues" evidence="1">
    <location>
        <begin position="1484"/>
        <end position="1506"/>
    </location>
</feature>
<feature type="compositionally biased region" description="Basic and acidic residues" evidence="1">
    <location>
        <begin position="733"/>
        <end position="742"/>
    </location>
</feature>